<dbReference type="EMBL" id="CP126981">
    <property type="protein sequence ID" value="WIM89785.1"/>
    <property type="molecule type" value="Genomic_DNA"/>
</dbReference>
<organism evidence="1 2">
    <name type="scientific">Candidatus Mycobacterium wuenschmannii</name>
    <dbReference type="NCBI Taxonomy" id="3027808"/>
    <lineage>
        <taxon>Bacteria</taxon>
        <taxon>Bacillati</taxon>
        <taxon>Actinomycetota</taxon>
        <taxon>Actinomycetes</taxon>
        <taxon>Mycobacteriales</taxon>
        <taxon>Mycobacteriaceae</taxon>
        <taxon>Mycobacterium</taxon>
    </lineage>
</organism>
<dbReference type="Proteomes" id="UP001236585">
    <property type="component" value="Chromosome"/>
</dbReference>
<gene>
    <name evidence="1" type="ORF">PT015_10365</name>
</gene>
<name>A0ABY8W3M5_9MYCO</name>
<keyword evidence="2" id="KW-1185">Reference proteome</keyword>
<sequence>MRMADADSLIAIDCFNAAQAASEVVTTALVRRVVEELLTHPTQCDCGHCEAAAIARIGDVCIIATNWQRAVAAVPRRIAR</sequence>
<evidence type="ECO:0000313" key="1">
    <source>
        <dbReference type="EMBL" id="WIM89785.1"/>
    </source>
</evidence>
<protein>
    <submittedName>
        <fullName evidence="1">Uncharacterized protein</fullName>
    </submittedName>
</protein>
<proteinExistence type="predicted"/>
<accession>A0ABY8W3M5</accession>
<evidence type="ECO:0000313" key="2">
    <source>
        <dbReference type="Proteomes" id="UP001236585"/>
    </source>
</evidence>
<reference evidence="1 2" key="1">
    <citation type="journal article" date="2023" name="Microbiol. Resour. Announc.">
        <title>Complete Genome Sequence of Mycobacterium wuenschmanii, a novel Nontuberculous Mycobacterium Isolated from a captive population of Amazon Milk Frogs.</title>
        <authorList>
            <person name="Hicks J."/>
            <person name="Zeineldin M."/>
            <person name="Ward H."/>
            <person name="Wuenschmann A."/>
            <person name="Camp P."/>
            <person name="Farrell D."/>
            <person name="Lehman K."/>
            <person name="Thacker T."/>
            <person name="Cuthbert E."/>
        </authorList>
    </citation>
    <scope>NUCLEOTIDE SEQUENCE [LARGE SCALE GENOMIC DNA]</scope>
    <source>
        <strain evidence="1 2">Wuenschmanii</strain>
    </source>
</reference>
<dbReference type="RefSeq" id="WP_285190525.1">
    <property type="nucleotide sequence ID" value="NZ_CP126981.1"/>
</dbReference>